<evidence type="ECO:0000256" key="2">
    <source>
        <dbReference type="ARBA" id="ARBA00022763"/>
    </source>
</evidence>
<dbReference type="EMBL" id="PEZP01000010">
    <property type="protein sequence ID" value="PIT98383.1"/>
    <property type="molecule type" value="Genomic_DNA"/>
</dbReference>
<dbReference type="InterPro" id="IPR047112">
    <property type="entry name" value="RecG/Mfd"/>
</dbReference>
<dbReference type="InterPro" id="IPR011545">
    <property type="entry name" value="DEAD/DEAH_box_helicase_dom"/>
</dbReference>
<evidence type="ECO:0000313" key="11">
    <source>
        <dbReference type="EMBL" id="PIT98383.1"/>
    </source>
</evidence>
<dbReference type="InterPro" id="IPR001650">
    <property type="entry name" value="Helicase_C-like"/>
</dbReference>
<dbReference type="GO" id="GO:0006281">
    <property type="term" value="P:DNA repair"/>
    <property type="evidence" value="ECO:0007669"/>
    <property type="project" value="UniProtKB-KW"/>
</dbReference>
<evidence type="ECO:0000256" key="3">
    <source>
        <dbReference type="ARBA" id="ARBA00022801"/>
    </source>
</evidence>
<dbReference type="SUPFAM" id="SSF50249">
    <property type="entry name" value="Nucleic acid-binding proteins"/>
    <property type="match status" value="1"/>
</dbReference>
<evidence type="ECO:0000256" key="7">
    <source>
        <dbReference type="ARBA" id="ARBA00023204"/>
    </source>
</evidence>
<dbReference type="InterPro" id="IPR012340">
    <property type="entry name" value="NA-bd_OB-fold"/>
</dbReference>
<dbReference type="Gene3D" id="3.40.50.300">
    <property type="entry name" value="P-loop containing nucleotide triphosphate hydrolases"/>
    <property type="match status" value="2"/>
</dbReference>
<evidence type="ECO:0000259" key="10">
    <source>
        <dbReference type="PROSITE" id="PS51194"/>
    </source>
</evidence>
<name>A0A2M6WZZ8_9BACT</name>
<evidence type="ECO:0000256" key="4">
    <source>
        <dbReference type="ARBA" id="ARBA00022806"/>
    </source>
</evidence>
<evidence type="ECO:0000256" key="6">
    <source>
        <dbReference type="ARBA" id="ARBA00023125"/>
    </source>
</evidence>
<dbReference type="Pfam" id="PF19833">
    <property type="entry name" value="RecG_dom3_C"/>
    <property type="match status" value="1"/>
</dbReference>
<gene>
    <name evidence="11" type="ORF">COT71_00985</name>
</gene>
<dbReference type="InterPro" id="IPR033454">
    <property type="entry name" value="RecG_wedge"/>
</dbReference>
<dbReference type="GO" id="GO:0005524">
    <property type="term" value="F:ATP binding"/>
    <property type="evidence" value="ECO:0007669"/>
    <property type="project" value="UniProtKB-KW"/>
</dbReference>
<keyword evidence="4 11" id="KW-0347">Helicase</keyword>
<dbReference type="Pfam" id="PF00270">
    <property type="entry name" value="DEAD"/>
    <property type="match status" value="1"/>
</dbReference>
<dbReference type="PROSITE" id="PS51194">
    <property type="entry name" value="HELICASE_CTER"/>
    <property type="match status" value="1"/>
</dbReference>
<dbReference type="InterPro" id="IPR045562">
    <property type="entry name" value="RecG_dom3_C"/>
</dbReference>
<keyword evidence="7" id="KW-0234">DNA repair</keyword>
<keyword evidence="3" id="KW-0378">Hydrolase</keyword>
<dbReference type="InterPro" id="IPR027417">
    <property type="entry name" value="P-loop_NTPase"/>
</dbReference>
<feature type="domain" description="Helicase ATP-binding" evidence="9">
    <location>
        <begin position="319"/>
        <end position="505"/>
    </location>
</feature>
<sequence>MKPLKLSSPITQLSGIGPAKAKFLKKLGLAHVRDLLYTFPRRYDDFSTITPIKDLVPGRVMTVHAKVKSIKQSWGYRGRQRLLRIFVELEDDTGILSVTWYNLRFLSKQLWVGRPIYVAGRVEVVGGDSPAKLAGAAGGTGFLPLTKGEPSAFGGGRGFNTTLPSKGGEGKWKFRMRSPVLEYETDDHTHTARITPVYPETYGVTSRFLRYQVKKTLPLINAVPEYLPEEIRKRRHLIGIREAVREVHFPTDTKTLTQAQARLRFDELFFLQLAAQVRRRQQQKEDAVSLKITPLRHAKKLLYRLTGAQQEALAEIATDLAKPHPMNRLLQGDVGSGKSAVALLTAAEVLRAGHAVLYLAPTEILARQQAASFAAFLGQDKTALLIAATPQREKKQLQERLVGNEPLCVIGTHALLQEGIHVPHCALAIIDEQHRFGVAQRQALQKVTHLQTITAAAGSRQGGTNYKLQTETRSPLVPHLLSMTATPIPRTLNLTVHGDLDVSVLNELPVGRKPITTIIAAPHQRPQAWDRLEQEIASGRQAYVIAPLVEQSEVLEAKSAKETLADMQKRFPQAAVDMVHGKMKPEEKEAVMRSFAAGAIHILVATSVVEVGVNVPNATCMIIEGAERFGLAQLHQMRGRVGRGEHQSYCFLLPTTTEAAQTERLHVLAKTGDGFVIAEEDLRLRGPGEVYGIKQAGFDNLQVASLLDYPTIKAAREEADRLLTEDPELKNHDILRRKVEQKNLQTHFE</sequence>
<reference evidence="12" key="1">
    <citation type="submission" date="2017-09" db="EMBL/GenBank/DDBJ databases">
        <title>Depth-based differentiation of microbial function through sediment-hosted aquifers and enrichment of novel symbionts in the deep terrestrial subsurface.</title>
        <authorList>
            <person name="Probst A.J."/>
            <person name="Ladd B."/>
            <person name="Jarett J.K."/>
            <person name="Geller-Mcgrath D.E."/>
            <person name="Sieber C.M.K."/>
            <person name="Emerson J.B."/>
            <person name="Anantharaman K."/>
            <person name="Thomas B.C."/>
            <person name="Malmstrom R."/>
            <person name="Stieglmeier M."/>
            <person name="Klingl A."/>
            <person name="Woyke T."/>
            <person name="Ryan C.M."/>
            <person name="Banfield J.F."/>
        </authorList>
    </citation>
    <scope>NUCLEOTIDE SEQUENCE [LARGE SCALE GENOMIC DNA]</scope>
</reference>
<comment type="caution">
    <text evidence="11">The sequence shown here is derived from an EMBL/GenBank/DDBJ whole genome shotgun (WGS) entry which is preliminary data.</text>
</comment>
<keyword evidence="1" id="KW-0547">Nucleotide-binding</keyword>
<keyword evidence="2" id="KW-0227">DNA damage</keyword>
<keyword evidence="5" id="KW-0067">ATP-binding</keyword>
<dbReference type="Gene3D" id="2.40.50.140">
    <property type="entry name" value="Nucleic acid-binding proteins"/>
    <property type="match status" value="1"/>
</dbReference>
<proteinExistence type="predicted"/>
<dbReference type="InterPro" id="IPR014001">
    <property type="entry name" value="Helicase_ATP-bd"/>
</dbReference>
<organism evidence="11 12">
    <name type="scientific">Candidatus Andersenbacteria bacterium CG10_big_fil_rev_8_21_14_0_10_54_11</name>
    <dbReference type="NCBI Taxonomy" id="1974485"/>
    <lineage>
        <taxon>Bacteria</taxon>
        <taxon>Candidatus Anderseniibacteriota</taxon>
    </lineage>
</organism>
<dbReference type="PANTHER" id="PTHR47964">
    <property type="entry name" value="ATP-DEPENDENT DNA HELICASE HOMOLOG RECG, CHLOROPLASTIC"/>
    <property type="match status" value="1"/>
</dbReference>
<protein>
    <recommendedName>
        <fullName evidence="8">Probable DNA 3'-5' helicase RecG</fullName>
    </recommendedName>
</protein>
<dbReference type="AlphaFoldDB" id="A0A2M6WZZ8"/>
<evidence type="ECO:0000256" key="1">
    <source>
        <dbReference type="ARBA" id="ARBA00022741"/>
    </source>
</evidence>
<dbReference type="GO" id="GO:0003678">
    <property type="term" value="F:DNA helicase activity"/>
    <property type="evidence" value="ECO:0007669"/>
    <property type="project" value="TreeGrafter"/>
</dbReference>
<dbReference type="SUPFAM" id="SSF52540">
    <property type="entry name" value="P-loop containing nucleoside triphosphate hydrolases"/>
    <property type="match status" value="2"/>
</dbReference>
<dbReference type="Pfam" id="PF00271">
    <property type="entry name" value="Helicase_C"/>
    <property type="match status" value="1"/>
</dbReference>
<evidence type="ECO:0000313" key="12">
    <source>
        <dbReference type="Proteomes" id="UP000230731"/>
    </source>
</evidence>
<dbReference type="Proteomes" id="UP000230731">
    <property type="component" value="Unassembled WGS sequence"/>
</dbReference>
<evidence type="ECO:0000256" key="5">
    <source>
        <dbReference type="ARBA" id="ARBA00022840"/>
    </source>
</evidence>
<dbReference type="PANTHER" id="PTHR47964:SF1">
    <property type="entry name" value="ATP-DEPENDENT DNA HELICASE HOMOLOG RECG, CHLOROPLASTIC"/>
    <property type="match status" value="1"/>
</dbReference>
<dbReference type="GO" id="GO:0016787">
    <property type="term" value="F:hydrolase activity"/>
    <property type="evidence" value="ECO:0007669"/>
    <property type="project" value="UniProtKB-KW"/>
</dbReference>
<dbReference type="GO" id="GO:0003677">
    <property type="term" value="F:DNA binding"/>
    <property type="evidence" value="ECO:0007669"/>
    <property type="project" value="UniProtKB-KW"/>
</dbReference>
<dbReference type="SMART" id="SM00490">
    <property type="entry name" value="HELICc"/>
    <property type="match status" value="1"/>
</dbReference>
<accession>A0A2M6WZZ8</accession>
<dbReference type="SMART" id="SM00487">
    <property type="entry name" value="DEXDc"/>
    <property type="match status" value="1"/>
</dbReference>
<evidence type="ECO:0000256" key="8">
    <source>
        <dbReference type="ARBA" id="ARBA00049819"/>
    </source>
</evidence>
<keyword evidence="6" id="KW-0238">DNA-binding</keyword>
<dbReference type="Pfam" id="PF17191">
    <property type="entry name" value="RecG_wedge"/>
    <property type="match status" value="1"/>
</dbReference>
<dbReference type="PROSITE" id="PS51192">
    <property type="entry name" value="HELICASE_ATP_BIND_1"/>
    <property type="match status" value="1"/>
</dbReference>
<feature type="domain" description="Helicase C-terminal" evidence="10">
    <location>
        <begin position="524"/>
        <end position="683"/>
    </location>
</feature>
<evidence type="ECO:0000259" key="9">
    <source>
        <dbReference type="PROSITE" id="PS51192"/>
    </source>
</evidence>